<evidence type="ECO:0000256" key="3">
    <source>
        <dbReference type="SAM" id="MobiDB-lite"/>
    </source>
</evidence>
<feature type="domain" description="Ketoreductase" evidence="4">
    <location>
        <begin position="283"/>
        <end position="464"/>
    </location>
</feature>
<dbReference type="AlphaFoldDB" id="A0A812TV91"/>
<sequence length="468" mass="49488">MTVAELPRKPGGNSAKGKEQRANIFATWRRDALGRLVQRRSAEAALLAAQSFAAPGKSLHPGFSPAALLTGTGGSSSSRSKAKEDAPLPLYAVRWHQSSPADRKPEDGAGEKPPAVLKLTSAPLAEGDLQRALEAARAGAQIVAAALPTPGAFCSQEDEVSLGWRFVQLIQRLLEDGVGARLLVVCPAAATGALVAGASKAVAMEDSSLKIQRAFVPLQCLQRLDELVPRLCALSSAHKDETDLWIRDAGFRGLPFVPRLERMPAGSAKASRLPAHGLDGEPAKLLLTGATGGLGKAVVSWLIKEQGFQPEQLLLLRRMGSSKLEGDLARCTVVEAAKVDSTSVLQESLLQVRGVTGILHLAGVLDDGIVGGMTEDRMRKVAQPKCGMLVALLNAAKELQWPLQWTVGFSSTSSLFGYAGQVNYCAANALLDQLAVFSSEGARPEGDRAPCRFITVNWGPWGEAGMAQ</sequence>
<dbReference type="InterPro" id="IPR036291">
    <property type="entry name" value="NAD(P)-bd_dom_sf"/>
</dbReference>
<evidence type="ECO:0000313" key="5">
    <source>
        <dbReference type="EMBL" id="CAE7544088.1"/>
    </source>
</evidence>
<dbReference type="InterPro" id="IPR057326">
    <property type="entry name" value="KR_dom"/>
</dbReference>
<dbReference type="PANTHER" id="PTHR43775:SF37">
    <property type="entry name" value="SI:DKEY-61P9.11"/>
    <property type="match status" value="1"/>
</dbReference>
<dbReference type="Proteomes" id="UP000604046">
    <property type="component" value="Unassembled WGS sequence"/>
</dbReference>
<proteinExistence type="predicted"/>
<evidence type="ECO:0000313" key="6">
    <source>
        <dbReference type="Proteomes" id="UP000604046"/>
    </source>
</evidence>
<organism evidence="5 6">
    <name type="scientific">Symbiodinium natans</name>
    <dbReference type="NCBI Taxonomy" id="878477"/>
    <lineage>
        <taxon>Eukaryota</taxon>
        <taxon>Sar</taxon>
        <taxon>Alveolata</taxon>
        <taxon>Dinophyceae</taxon>
        <taxon>Suessiales</taxon>
        <taxon>Symbiodiniaceae</taxon>
        <taxon>Symbiodinium</taxon>
    </lineage>
</organism>
<protein>
    <submittedName>
        <fullName evidence="5">SwnK protein</fullName>
    </submittedName>
</protein>
<evidence type="ECO:0000259" key="4">
    <source>
        <dbReference type="SMART" id="SM00822"/>
    </source>
</evidence>
<feature type="region of interest" description="Disordered" evidence="3">
    <location>
        <begin position="1"/>
        <end position="23"/>
    </location>
</feature>
<keyword evidence="6" id="KW-1185">Reference proteome</keyword>
<dbReference type="OrthoDB" id="443316at2759"/>
<evidence type="ECO:0000256" key="1">
    <source>
        <dbReference type="ARBA" id="ARBA00022450"/>
    </source>
</evidence>
<dbReference type="EMBL" id="CAJNDS010002610">
    <property type="protein sequence ID" value="CAE7544088.1"/>
    <property type="molecule type" value="Genomic_DNA"/>
</dbReference>
<dbReference type="PANTHER" id="PTHR43775">
    <property type="entry name" value="FATTY ACID SYNTHASE"/>
    <property type="match status" value="1"/>
</dbReference>
<gene>
    <name evidence="5" type="primary">swnK</name>
    <name evidence="5" type="ORF">SNAT2548_LOCUS30517</name>
</gene>
<dbReference type="GO" id="GO:0004312">
    <property type="term" value="F:fatty acid synthase activity"/>
    <property type="evidence" value="ECO:0007669"/>
    <property type="project" value="TreeGrafter"/>
</dbReference>
<dbReference type="InterPro" id="IPR013968">
    <property type="entry name" value="PKS_KR"/>
</dbReference>
<name>A0A812TV91_9DINO</name>
<dbReference type="InterPro" id="IPR050091">
    <property type="entry name" value="PKS_NRPS_Biosynth_Enz"/>
</dbReference>
<dbReference type="GO" id="GO:0006633">
    <property type="term" value="P:fatty acid biosynthetic process"/>
    <property type="evidence" value="ECO:0007669"/>
    <property type="project" value="TreeGrafter"/>
</dbReference>
<keyword evidence="2" id="KW-0597">Phosphoprotein</keyword>
<keyword evidence="1" id="KW-0596">Phosphopantetheine</keyword>
<dbReference type="Gene3D" id="3.40.50.720">
    <property type="entry name" value="NAD(P)-binding Rossmann-like Domain"/>
    <property type="match status" value="1"/>
</dbReference>
<reference evidence="5" key="1">
    <citation type="submission" date="2021-02" db="EMBL/GenBank/DDBJ databases">
        <authorList>
            <person name="Dougan E. K."/>
            <person name="Rhodes N."/>
            <person name="Thang M."/>
            <person name="Chan C."/>
        </authorList>
    </citation>
    <scope>NUCLEOTIDE SEQUENCE</scope>
</reference>
<feature type="non-terminal residue" evidence="5">
    <location>
        <position position="1"/>
    </location>
</feature>
<dbReference type="Pfam" id="PF08659">
    <property type="entry name" value="KR"/>
    <property type="match status" value="1"/>
</dbReference>
<accession>A0A812TV91</accession>
<evidence type="ECO:0000256" key="2">
    <source>
        <dbReference type="ARBA" id="ARBA00022553"/>
    </source>
</evidence>
<dbReference type="SMART" id="SM00822">
    <property type="entry name" value="PKS_KR"/>
    <property type="match status" value="1"/>
</dbReference>
<dbReference type="SUPFAM" id="SSF51735">
    <property type="entry name" value="NAD(P)-binding Rossmann-fold domains"/>
    <property type="match status" value="2"/>
</dbReference>
<comment type="caution">
    <text evidence="5">The sequence shown here is derived from an EMBL/GenBank/DDBJ whole genome shotgun (WGS) entry which is preliminary data.</text>
</comment>